<comment type="caution">
    <text evidence="3">The sequence shown here is derived from an EMBL/GenBank/DDBJ whole genome shotgun (WGS) entry which is preliminary data.</text>
</comment>
<feature type="compositionally biased region" description="Low complexity" evidence="1">
    <location>
        <begin position="106"/>
        <end position="120"/>
    </location>
</feature>
<evidence type="ECO:0000256" key="1">
    <source>
        <dbReference type="SAM" id="MobiDB-lite"/>
    </source>
</evidence>
<feature type="compositionally biased region" description="Polar residues" evidence="1">
    <location>
        <begin position="124"/>
        <end position="144"/>
    </location>
</feature>
<evidence type="ECO:0000313" key="3">
    <source>
        <dbReference type="EMBL" id="KZL75722.1"/>
    </source>
</evidence>
<keyword evidence="2" id="KW-0732">Signal</keyword>
<feature type="compositionally biased region" description="Low complexity" evidence="1">
    <location>
        <begin position="514"/>
        <end position="552"/>
    </location>
</feature>
<dbReference type="EMBL" id="LFIV01000021">
    <property type="protein sequence ID" value="KZL75722.1"/>
    <property type="molecule type" value="Genomic_DNA"/>
</dbReference>
<feature type="signal peptide" evidence="2">
    <location>
        <begin position="1"/>
        <end position="22"/>
    </location>
</feature>
<dbReference type="AlphaFoldDB" id="A0A166WJE9"/>
<proteinExistence type="predicted"/>
<feature type="chain" id="PRO_5007881859" evidence="2">
    <location>
        <begin position="23"/>
        <end position="632"/>
    </location>
</feature>
<dbReference type="STRING" id="708197.A0A166WJE9"/>
<protein>
    <submittedName>
        <fullName evidence="3">Prefoldin subunit</fullName>
    </submittedName>
</protein>
<organism evidence="3 4">
    <name type="scientific">Colletotrichum tofieldiae</name>
    <dbReference type="NCBI Taxonomy" id="708197"/>
    <lineage>
        <taxon>Eukaryota</taxon>
        <taxon>Fungi</taxon>
        <taxon>Dikarya</taxon>
        <taxon>Ascomycota</taxon>
        <taxon>Pezizomycotina</taxon>
        <taxon>Sordariomycetes</taxon>
        <taxon>Hypocreomycetidae</taxon>
        <taxon>Glomerellales</taxon>
        <taxon>Glomerellaceae</taxon>
        <taxon>Colletotrichum</taxon>
        <taxon>Colletotrichum spaethianum species complex</taxon>
    </lineage>
</organism>
<sequence>MLSSLRIADVLLLLLITQTTQAGPVKRAERLLVDSTPAYSPVPNTHRNYRRDWNTTSSAVSTSNVVAVSSIASGPTDFTTSAVYVTAQEEQDGATPSPIFVTLDGTTTSAPAASLPATTPEGQIPSTTPVQPTAESQSTPESRKILTTTSEPVLLPPIFSTISLPPHLTSGFQNGSSLYPGTTASASAPISPPAEGVSSASTQTAPLQSSLSFAFPVPGETNAATTTVAERPVASSTLAPVLSSTANVEASSPPTPSTTIGAVPTSGSAVQPFPETPSSVPTTASTTIHLSTPSSTLQVTGTPNNQVPTIRTSTPAASATVSPEVAANNLASAKTFNTLFASLTEQSACAAGQIACVKGNVGICGSDGAFAIQNCGTGTSCFALPMNTTEGVIVGCYDPKVASGILGTPVSAPIPGSSTSAAQAPPASEIASEVTTTITPTIIATYTVSVSPPAIPQTSSAAQAPGFTTTVVVTKTVEPISASSSTTAEEEGASTTSTSRQRTRTSTAEEETTTAESTTAESASIPSTAETTRQPSKPTPSTAPASTTAAATGTFTDTLIVNPIPTDEPSEPPATLVGGTPRGSALTGKLIPTASASLPPGIGVSQGTPILTVFVTVTQKERETVTVTVTKE</sequence>
<evidence type="ECO:0000256" key="2">
    <source>
        <dbReference type="SAM" id="SignalP"/>
    </source>
</evidence>
<name>A0A166WJE9_9PEZI</name>
<reference evidence="3 4" key="1">
    <citation type="submission" date="2015-06" db="EMBL/GenBank/DDBJ databases">
        <title>Survival trade-offs in plant roots during colonization by closely related pathogenic and mutualistic fungi.</title>
        <authorList>
            <person name="Hacquard S."/>
            <person name="Kracher B."/>
            <person name="Hiruma K."/>
            <person name="Weinman A."/>
            <person name="Muench P."/>
            <person name="Garrido Oter R."/>
            <person name="Ver Loren van Themaat E."/>
            <person name="Dallerey J.-F."/>
            <person name="Damm U."/>
            <person name="Henrissat B."/>
            <person name="Lespinet O."/>
            <person name="Thon M."/>
            <person name="Kemen E."/>
            <person name="McHardy A.C."/>
            <person name="Schulze-Lefert P."/>
            <person name="O'Connell R.J."/>
        </authorList>
    </citation>
    <scope>NUCLEOTIDE SEQUENCE [LARGE SCALE GENOMIC DNA]</scope>
    <source>
        <strain evidence="3 4">0861</strain>
    </source>
</reference>
<accession>A0A166WJE9</accession>
<gene>
    <name evidence="3" type="ORF">CT0861_11811</name>
</gene>
<evidence type="ECO:0000313" key="4">
    <source>
        <dbReference type="Proteomes" id="UP000076552"/>
    </source>
</evidence>
<feature type="compositionally biased region" description="Low complexity" evidence="1">
    <location>
        <begin position="481"/>
        <end position="506"/>
    </location>
</feature>
<feature type="region of interest" description="Disordered" evidence="1">
    <location>
        <begin position="481"/>
        <end position="555"/>
    </location>
</feature>
<dbReference type="Proteomes" id="UP000076552">
    <property type="component" value="Unassembled WGS sequence"/>
</dbReference>
<feature type="region of interest" description="Disordered" evidence="1">
    <location>
        <begin position="106"/>
        <end position="144"/>
    </location>
</feature>
<keyword evidence="4" id="KW-1185">Reference proteome</keyword>